<sequence length="292" mass="32096">MLTRDLQELLLWSFGIGGVIAIVYLLFLWILRLRGVFVTRTKFGVTMVFDSVDADKTPVRLLNVNGTYQSVSYVPKDLRAELAVEYHRLMADFIAQATATPQPTPTGQEEPRAHVLILGGGGFSLPKYLIAHNPALDVTAVEIDPKIIKLARERFFLTEVLNESNAETEGRAHIVADDAWKTLQDSSSGSFSVIVNEVFAGKRPLGPMKTAEGAQLVHNRLCKGGLYLADIRCPLEGSQSAPLTEVVEEFGHVFTHVAYVPEWPDTLKTAGNNVLIATDAEYSYPEGAIVIK</sequence>
<evidence type="ECO:0000313" key="3">
    <source>
        <dbReference type="EMBL" id="KRO02857.1"/>
    </source>
</evidence>
<dbReference type="Pfam" id="PF01564">
    <property type="entry name" value="Spermine_synth"/>
    <property type="match status" value="1"/>
</dbReference>
<dbReference type="PANTHER" id="PTHR43317:SF1">
    <property type="entry name" value="THERMOSPERMINE SYNTHASE ACAULIS5"/>
    <property type="match status" value="1"/>
</dbReference>
<dbReference type="Proteomes" id="UP000051927">
    <property type="component" value="Unassembled WGS sequence"/>
</dbReference>
<evidence type="ECO:0000313" key="4">
    <source>
        <dbReference type="Proteomes" id="UP000051927"/>
    </source>
</evidence>
<keyword evidence="1" id="KW-0620">Polyamine biosynthesis</keyword>
<dbReference type="GeneID" id="84904321"/>
<accession>A0ABR5Q0S3</accession>
<feature type="transmembrane region" description="Helical" evidence="2">
    <location>
        <begin position="12"/>
        <end position="31"/>
    </location>
</feature>
<name>A0ABR5Q0S3_9ACTN</name>
<comment type="caution">
    <text evidence="3">The sequence shown here is derived from an EMBL/GenBank/DDBJ whole genome shotgun (WGS) entry which is preliminary data.</text>
</comment>
<organism evidence="3 4">
    <name type="scientific">Lancefieldella rimae</name>
    <dbReference type="NCBI Taxonomy" id="1383"/>
    <lineage>
        <taxon>Bacteria</taxon>
        <taxon>Bacillati</taxon>
        <taxon>Actinomycetota</taxon>
        <taxon>Coriobacteriia</taxon>
        <taxon>Coriobacteriales</taxon>
        <taxon>Atopobiaceae</taxon>
        <taxon>Lancefieldella</taxon>
    </lineage>
</organism>
<dbReference type="CDD" id="cd02440">
    <property type="entry name" value="AdoMet_MTases"/>
    <property type="match status" value="1"/>
</dbReference>
<dbReference type="RefSeq" id="WP_003148499.1">
    <property type="nucleotide sequence ID" value="NZ_JQCP01000001.1"/>
</dbReference>
<reference evidence="3 4" key="1">
    <citation type="journal article" date="2015" name="Genome Announc.">
        <title>Expanding the biotechnology potential of lactobacilli through comparative genomics of 213 strains and associated genera.</title>
        <authorList>
            <person name="Sun Z."/>
            <person name="Harris H.M."/>
            <person name="McCann A."/>
            <person name="Guo C."/>
            <person name="Argimon S."/>
            <person name="Zhang W."/>
            <person name="Yang X."/>
            <person name="Jeffery I.B."/>
            <person name="Cooney J.C."/>
            <person name="Kagawa T.F."/>
            <person name="Liu W."/>
            <person name="Song Y."/>
            <person name="Salvetti E."/>
            <person name="Wrobel A."/>
            <person name="Rasinkangas P."/>
            <person name="Parkhill J."/>
            <person name="Rea M.C."/>
            <person name="O'Sullivan O."/>
            <person name="Ritari J."/>
            <person name="Douillard F.P."/>
            <person name="Paul Ross R."/>
            <person name="Yang R."/>
            <person name="Briner A.E."/>
            <person name="Felis G.E."/>
            <person name="de Vos W.M."/>
            <person name="Barrangou R."/>
            <person name="Klaenhammer T.R."/>
            <person name="Caufield P.W."/>
            <person name="Cui Y."/>
            <person name="Zhang H."/>
            <person name="O'Toole P.W."/>
        </authorList>
    </citation>
    <scope>NUCLEOTIDE SEQUENCE [LARGE SCALE GENOMIC DNA]</scope>
    <source>
        <strain evidence="3 4">DSM 7090</strain>
    </source>
</reference>
<evidence type="ECO:0008006" key="5">
    <source>
        <dbReference type="Google" id="ProtNLM"/>
    </source>
</evidence>
<dbReference type="EMBL" id="JQCP01000001">
    <property type="protein sequence ID" value="KRO02857.1"/>
    <property type="molecule type" value="Genomic_DNA"/>
</dbReference>
<dbReference type="PANTHER" id="PTHR43317">
    <property type="entry name" value="THERMOSPERMINE SYNTHASE ACAULIS5"/>
    <property type="match status" value="1"/>
</dbReference>
<keyword evidence="2" id="KW-1133">Transmembrane helix</keyword>
<protein>
    <recommendedName>
        <fullName evidence="5">Spermidine synthase</fullName>
    </recommendedName>
</protein>
<keyword evidence="4" id="KW-1185">Reference proteome</keyword>
<dbReference type="NCBIfam" id="NF037959">
    <property type="entry name" value="MFS_SpdSyn"/>
    <property type="match status" value="1"/>
</dbReference>
<gene>
    <name evidence="3" type="ORF">IV60_GL000022</name>
</gene>
<dbReference type="SUPFAM" id="SSF53335">
    <property type="entry name" value="S-adenosyl-L-methionine-dependent methyltransferases"/>
    <property type="match status" value="1"/>
</dbReference>
<dbReference type="InterPro" id="IPR029063">
    <property type="entry name" value="SAM-dependent_MTases_sf"/>
</dbReference>
<keyword evidence="2" id="KW-0472">Membrane</keyword>
<dbReference type="Gene3D" id="3.40.50.150">
    <property type="entry name" value="Vaccinia Virus protein VP39"/>
    <property type="match status" value="1"/>
</dbReference>
<evidence type="ECO:0000256" key="1">
    <source>
        <dbReference type="ARBA" id="ARBA00023115"/>
    </source>
</evidence>
<keyword evidence="2" id="KW-0812">Transmembrane</keyword>
<proteinExistence type="predicted"/>
<evidence type="ECO:0000256" key="2">
    <source>
        <dbReference type="SAM" id="Phobius"/>
    </source>
</evidence>